<organism evidence="7 8">
    <name type="scientific">Nitrospira tepida</name>
    <dbReference type="NCBI Taxonomy" id="2973512"/>
    <lineage>
        <taxon>Bacteria</taxon>
        <taxon>Pseudomonadati</taxon>
        <taxon>Nitrospirota</taxon>
        <taxon>Nitrospiria</taxon>
        <taxon>Nitrospirales</taxon>
        <taxon>Nitrospiraceae</taxon>
        <taxon>Nitrospira</taxon>
    </lineage>
</organism>
<evidence type="ECO:0000313" key="7">
    <source>
        <dbReference type="EMBL" id="CAI4031390.1"/>
    </source>
</evidence>
<evidence type="ECO:0000256" key="3">
    <source>
        <dbReference type="ARBA" id="ARBA00022630"/>
    </source>
</evidence>
<evidence type="ECO:0000259" key="6">
    <source>
        <dbReference type="Pfam" id="PF01266"/>
    </source>
</evidence>
<feature type="domain" description="FAD dependent oxidoreductase" evidence="6">
    <location>
        <begin position="26"/>
        <end position="251"/>
    </location>
</feature>
<dbReference type="InterPro" id="IPR006076">
    <property type="entry name" value="FAD-dep_OxRdtase"/>
</dbReference>
<dbReference type="Proteomes" id="UP001179121">
    <property type="component" value="Chromosome"/>
</dbReference>
<evidence type="ECO:0000256" key="1">
    <source>
        <dbReference type="ARBA" id="ARBA00001974"/>
    </source>
</evidence>
<evidence type="ECO:0000256" key="5">
    <source>
        <dbReference type="ARBA" id="ARBA00023002"/>
    </source>
</evidence>
<dbReference type="SUPFAM" id="SSF51905">
    <property type="entry name" value="FAD/NAD(P)-binding domain"/>
    <property type="match status" value="1"/>
</dbReference>
<keyword evidence="4" id="KW-0274">FAD</keyword>
<dbReference type="PANTHER" id="PTHR11985">
    <property type="entry name" value="GLYCEROL-3-PHOSPHATE DEHYDROGENASE"/>
    <property type="match status" value="1"/>
</dbReference>
<evidence type="ECO:0000313" key="8">
    <source>
        <dbReference type="Proteomes" id="UP001179121"/>
    </source>
</evidence>
<dbReference type="GO" id="GO:0046168">
    <property type="term" value="P:glycerol-3-phosphate catabolic process"/>
    <property type="evidence" value="ECO:0007669"/>
    <property type="project" value="TreeGrafter"/>
</dbReference>
<dbReference type="RefSeq" id="WP_370693560.1">
    <property type="nucleotide sequence ID" value="NZ_OX365700.1"/>
</dbReference>
<evidence type="ECO:0000256" key="2">
    <source>
        <dbReference type="ARBA" id="ARBA00007330"/>
    </source>
</evidence>
<dbReference type="InterPro" id="IPR000447">
    <property type="entry name" value="G3P_DH_FAD-dep"/>
</dbReference>
<comment type="similarity">
    <text evidence="2">Belongs to the FAD-dependent glycerol-3-phosphate dehydrogenase family.</text>
</comment>
<dbReference type="GO" id="GO:0004368">
    <property type="term" value="F:glycerol-3-phosphate dehydrogenase (quinone) activity"/>
    <property type="evidence" value="ECO:0007669"/>
    <property type="project" value="InterPro"/>
</dbReference>
<keyword evidence="3" id="KW-0285">Flavoprotein</keyword>
<proteinExistence type="inferred from homology"/>
<keyword evidence="8" id="KW-1185">Reference proteome</keyword>
<dbReference type="Gene3D" id="3.30.9.10">
    <property type="entry name" value="D-Amino Acid Oxidase, subunit A, domain 2"/>
    <property type="match status" value="2"/>
</dbReference>
<sequence>MRPLPFLLPVFKQGRPAWLIQVGLTLYDRFAGSDGLPGVRWLDRSEIAHHAPYMRSERVERDLRAAFLYADAQMLDDVIVRVAARAATRLGVSYAEQTRVDDITPLGGGYRIRMTSANGVQEVTSRLVVNANLLRWNVLPRTVCLLNVGTHLVFSPEVLSAKPKDCAATLMQHEDGRVVFFIPWEDKWLLGRTERGLEGTPDRMDCPPADETYPMAFATQHPDLREPEHNVMEVFCGARTIPLRQRAPDVGIGRVRSAWIQVPFDSPFYRRTFDGDASALSREAVTEESAPGLFTIYGGKFTTYRALSECVGDRIAPRLGCVTPCGCANIVKCG</sequence>
<protein>
    <submittedName>
        <fullName evidence="7">Glycerol-3-phosphate dehydrogenase</fullName>
    </submittedName>
</protein>
<dbReference type="InterPro" id="IPR036188">
    <property type="entry name" value="FAD/NAD-bd_sf"/>
</dbReference>
<comment type="cofactor">
    <cofactor evidence="1">
        <name>FAD</name>
        <dbReference type="ChEBI" id="CHEBI:57692"/>
    </cofactor>
</comment>
<name>A0AA86T4B7_9BACT</name>
<dbReference type="Gene3D" id="3.50.50.60">
    <property type="entry name" value="FAD/NAD(P)-binding domain"/>
    <property type="match status" value="1"/>
</dbReference>
<keyword evidence="5" id="KW-0560">Oxidoreductase</keyword>
<accession>A0AA86T4B7</accession>
<dbReference type="PANTHER" id="PTHR11985:SF15">
    <property type="entry name" value="GLYCEROL-3-PHOSPHATE DEHYDROGENASE, MITOCHONDRIAL"/>
    <property type="match status" value="1"/>
</dbReference>
<evidence type="ECO:0000256" key="4">
    <source>
        <dbReference type="ARBA" id="ARBA00022827"/>
    </source>
</evidence>
<dbReference type="AlphaFoldDB" id="A0AA86T4B7"/>
<dbReference type="KEGG" id="nti:DNFV4_01815"/>
<dbReference type="Pfam" id="PF01266">
    <property type="entry name" value="DAO"/>
    <property type="match status" value="1"/>
</dbReference>
<reference evidence="7" key="1">
    <citation type="submission" date="2022-10" db="EMBL/GenBank/DDBJ databases">
        <authorList>
            <person name="Koch H."/>
        </authorList>
    </citation>
    <scope>NUCLEOTIDE SEQUENCE</scope>
    <source>
        <strain evidence="7">DNF</strain>
    </source>
</reference>
<gene>
    <name evidence="7" type="ORF">DNFV4_01815</name>
</gene>
<dbReference type="EMBL" id="OX365700">
    <property type="protein sequence ID" value="CAI4031390.1"/>
    <property type="molecule type" value="Genomic_DNA"/>
</dbReference>